<evidence type="ECO:0000313" key="5">
    <source>
        <dbReference type="EMBL" id="KAJ4458997.1"/>
    </source>
</evidence>
<feature type="compositionally biased region" description="Low complexity" evidence="3">
    <location>
        <begin position="70"/>
        <end position="100"/>
    </location>
</feature>
<keyword evidence="2" id="KW-0175">Coiled coil</keyword>
<feature type="region of interest" description="Disordered" evidence="3">
    <location>
        <begin position="306"/>
        <end position="368"/>
    </location>
</feature>
<dbReference type="EMBL" id="JAPMOS010000023">
    <property type="protein sequence ID" value="KAJ4458997.1"/>
    <property type="molecule type" value="Genomic_DNA"/>
</dbReference>
<feature type="region of interest" description="Disordered" evidence="3">
    <location>
        <begin position="26"/>
        <end position="119"/>
    </location>
</feature>
<dbReference type="Proteomes" id="UP001141327">
    <property type="component" value="Unassembled WGS sequence"/>
</dbReference>
<dbReference type="PANTHER" id="PTHR10331">
    <property type="entry name" value="T COMPLEX PROTEIN 10"/>
    <property type="match status" value="1"/>
</dbReference>
<protein>
    <submittedName>
        <fullName evidence="5">Centromere protein J</fullName>
    </submittedName>
</protein>
<accession>A0ABQ8UIE5</accession>
<comment type="caution">
    <text evidence="5">The sequence shown here is derived from an EMBL/GenBank/DDBJ whole genome shotgun (WGS) entry which is preliminary data.</text>
</comment>
<feature type="domain" description="Centromere protein J C-terminal" evidence="4">
    <location>
        <begin position="528"/>
        <end position="560"/>
    </location>
</feature>
<evidence type="ECO:0000256" key="3">
    <source>
        <dbReference type="SAM" id="MobiDB-lite"/>
    </source>
</evidence>
<dbReference type="InterPro" id="IPR047002">
    <property type="entry name" value="Tcp10_C_sf"/>
</dbReference>
<gene>
    <name evidence="5" type="ORF">PAPYR_5044</name>
</gene>
<feature type="domain" description="Centromere protein J C-terminal" evidence="4">
    <location>
        <begin position="562"/>
        <end position="590"/>
    </location>
</feature>
<evidence type="ECO:0000313" key="6">
    <source>
        <dbReference type="Proteomes" id="UP001141327"/>
    </source>
</evidence>
<evidence type="ECO:0000259" key="4">
    <source>
        <dbReference type="Pfam" id="PF07202"/>
    </source>
</evidence>
<name>A0ABQ8UIE5_9EUKA</name>
<feature type="compositionally biased region" description="Low complexity" evidence="3">
    <location>
        <begin position="306"/>
        <end position="315"/>
    </location>
</feature>
<proteinExistence type="inferred from homology"/>
<evidence type="ECO:0000256" key="2">
    <source>
        <dbReference type="SAM" id="Coils"/>
    </source>
</evidence>
<evidence type="ECO:0000256" key="1">
    <source>
        <dbReference type="ARBA" id="ARBA00005627"/>
    </source>
</evidence>
<dbReference type="Pfam" id="PF07202">
    <property type="entry name" value="Tcp10_C"/>
    <property type="match status" value="4"/>
</dbReference>
<reference evidence="5" key="1">
    <citation type="journal article" date="2022" name="bioRxiv">
        <title>Genomics of Preaxostyla Flagellates Illuminates Evolutionary Transitions and the Path Towards Mitochondrial Loss.</title>
        <authorList>
            <person name="Novak L.V.F."/>
            <person name="Treitli S.C."/>
            <person name="Pyrih J."/>
            <person name="Halakuc P."/>
            <person name="Pipaliya S.V."/>
            <person name="Vacek V."/>
            <person name="Brzon O."/>
            <person name="Soukal P."/>
            <person name="Eme L."/>
            <person name="Dacks J.B."/>
            <person name="Karnkowska A."/>
            <person name="Elias M."/>
            <person name="Hampl V."/>
        </authorList>
    </citation>
    <scope>NUCLEOTIDE SEQUENCE</scope>
    <source>
        <strain evidence="5">RCP-MX</strain>
    </source>
</reference>
<feature type="domain" description="Centromere protein J C-terminal" evidence="4">
    <location>
        <begin position="610"/>
        <end position="643"/>
    </location>
</feature>
<feature type="compositionally biased region" description="Pro residues" evidence="3">
    <location>
        <begin position="316"/>
        <end position="329"/>
    </location>
</feature>
<dbReference type="Gene3D" id="2.60.450.20">
    <property type="match status" value="2"/>
</dbReference>
<dbReference type="PANTHER" id="PTHR10331:SF6">
    <property type="entry name" value="SPINDLE ASSEMBLY ABNORMAL 4"/>
    <property type="match status" value="1"/>
</dbReference>
<organism evidence="5 6">
    <name type="scientific">Paratrimastix pyriformis</name>
    <dbReference type="NCBI Taxonomy" id="342808"/>
    <lineage>
        <taxon>Eukaryota</taxon>
        <taxon>Metamonada</taxon>
        <taxon>Preaxostyla</taxon>
        <taxon>Paratrimastigidae</taxon>
        <taxon>Paratrimastix</taxon>
    </lineage>
</organism>
<dbReference type="InterPro" id="IPR009852">
    <property type="entry name" value="CENPJ_C_dom"/>
</dbReference>
<dbReference type="InterPro" id="IPR026581">
    <property type="entry name" value="TCP10L/CENPJ"/>
</dbReference>
<keyword evidence="6" id="KW-1185">Reference proteome</keyword>
<feature type="domain" description="Centromere protein J C-terminal" evidence="4">
    <location>
        <begin position="428"/>
        <end position="449"/>
    </location>
</feature>
<comment type="similarity">
    <text evidence="1">Belongs to the TCP10 family.</text>
</comment>
<feature type="compositionally biased region" description="Polar residues" evidence="3">
    <location>
        <begin position="44"/>
        <end position="56"/>
    </location>
</feature>
<sequence>MEQDNFEDQELEEFCAIESRVLKELEEPTSTLGATSIPEPDAWKSSTGTGLQQTAFNDRETWAPAPPQRLPAQPQPQQSSFAQQQRISTPPSASASTQPQVTAPEPEEPEEERPSAVDIMDLPQTREILTMMQEEVLTYRSEQAMLKQARQKYEQAMGEIASERQLAEERAAFEAAMREEQTKLRKEKQALQVHAKTSAQQMAKDREENAALKAELAAAKDELLESTTRSKAAAKRMQTRIDQLTQDNDALKVRTPTSRMGLGRSSPLITPFDVDVVLGLGVRGEQKELQAYEERRLNAQWALPPSSAPAAAAPAPTRPPPQVAIPPAPAAGSLVPTQQQLPPASPPDMGRTLGLNETSPGGGPPGPRAFVAPGFLADGGLQPPTNSGPAVHLALRCALLAAQHGPARADIPPGDDGLVKETQTTEKRDRVYASGRRVVLFRNGTRKEVVPIHGAPGPAGEPVVSGYETIIFFANGDIRQNSADGRCVYHYAEVQTTHTTFPDGLQVRTLQPPVRCCCPCCLAVVPPCETVYVFPNKQVEKHYPDRSKEIIFPDKTIKRIYPNGDEESRFPDGTLQRVTSAGERIVEFPNHQKARRTPRTARALPEIHSPDGTKRKEFPDGTVKIIHADGRQETRYPDGRVKIKDANGYVLHEGPLPLAGEQTMPVSMPARAVGFGPRGAAPGGLPMAGSALGRSYPGVAAAAGAMPPR</sequence>
<feature type="coiled-coil region" evidence="2">
    <location>
        <begin position="139"/>
        <end position="254"/>
    </location>
</feature>